<evidence type="ECO:0000256" key="10">
    <source>
        <dbReference type="ARBA" id="ARBA00049252"/>
    </source>
</evidence>
<evidence type="ECO:0000256" key="9">
    <source>
        <dbReference type="ARBA" id="ARBA00041919"/>
    </source>
</evidence>
<evidence type="ECO:0000313" key="14">
    <source>
        <dbReference type="EMBL" id="KAH0517801.1"/>
    </source>
</evidence>
<evidence type="ECO:0000256" key="8">
    <source>
        <dbReference type="ARBA" id="ARBA00040574"/>
    </source>
</evidence>
<comment type="catalytic activity">
    <reaction evidence="11">
        <text>cytidine + H2O + H(+) = uridine + NH4(+)</text>
        <dbReference type="Rhea" id="RHEA:16069"/>
        <dbReference type="ChEBI" id="CHEBI:15377"/>
        <dbReference type="ChEBI" id="CHEBI:15378"/>
        <dbReference type="ChEBI" id="CHEBI:16704"/>
        <dbReference type="ChEBI" id="CHEBI:17562"/>
        <dbReference type="ChEBI" id="CHEBI:28938"/>
        <dbReference type="EC" id="3.5.4.5"/>
    </reaction>
</comment>
<protein>
    <recommendedName>
        <fullName evidence="8">Cytidine and dCMP deaminase domain-containing protein 1</fullName>
        <ecNumber evidence="3">3.5.4.5</ecNumber>
    </recommendedName>
    <alternativeName>
        <fullName evidence="9">Cytidine deaminase</fullName>
    </alternativeName>
</protein>
<evidence type="ECO:0000256" key="7">
    <source>
        <dbReference type="ARBA" id="ARBA00022833"/>
    </source>
</evidence>
<dbReference type="InterPro" id="IPR002125">
    <property type="entry name" value="CMP_dCMP_dom"/>
</dbReference>
<keyword evidence="5" id="KW-0677">Repeat</keyword>
<dbReference type="AlphaFoldDB" id="A0A8J6GVM3"/>
<comment type="catalytic activity">
    <reaction evidence="10">
        <text>2'-deoxycytidine + H2O + H(+) = 2'-deoxyuridine + NH4(+)</text>
        <dbReference type="Rhea" id="RHEA:13433"/>
        <dbReference type="ChEBI" id="CHEBI:15377"/>
        <dbReference type="ChEBI" id="CHEBI:15378"/>
        <dbReference type="ChEBI" id="CHEBI:15698"/>
        <dbReference type="ChEBI" id="CHEBI:16450"/>
        <dbReference type="ChEBI" id="CHEBI:28938"/>
        <dbReference type="EC" id="3.5.4.5"/>
    </reaction>
</comment>
<feature type="domain" description="CMP/dCMP-type deaminase" evidence="13">
    <location>
        <begin position="1"/>
        <end position="124"/>
    </location>
</feature>
<dbReference type="GO" id="GO:0005737">
    <property type="term" value="C:cytoplasm"/>
    <property type="evidence" value="ECO:0007669"/>
    <property type="project" value="TreeGrafter"/>
</dbReference>
<evidence type="ECO:0000259" key="13">
    <source>
        <dbReference type="PROSITE" id="PS51747"/>
    </source>
</evidence>
<organism evidence="14 15">
    <name type="scientific">Microtus ochrogaster</name>
    <name type="common">Prairie vole</name>
    <dbReference type="NCBI Taxonomy" id="79684"/>
    <lineage>
        <taxon>Eukaryota</taxon>
        <taxon>Metazoa</taxon>
        <taxon>Chordata</taxon>
        <taxon>Craniata</taxon>
        <taxon>Vertebrata</taxon>
        <taxon>Euteleostomi</taxon>
        <taxon>Mammalia</taxon>
        <taxon>Eutheria</taxon>
        <taxon>Euarchontoglires</taxon>
        <taxon>Glires</taxon>
        <taxon>Rodentia</taxon>
        <taxon>Myomorpha</taxon>
        <taxon>Muroidea</taxon>
        <taxon>Cricetidae</taxon>
        <taxon>Arvicolinae</taxon>
        <taxon>Microtus</taxon>
    </lineage>
</organism>
<sequence>MYFIGCGYNAFPVGSEYADFPHMDDKHKDREIRKFRYIIHAEQNALTFRCQDIKPEERSMIFVTKCPCDECVPLIKGAGIKQIYAGDVDVGKKKADISYMKFGELEGVRKFTWQLNPSETYSFDPNEPERRESATVATAASTGSDGDFEMLTQHSPEAPQDEERLRLGVKNIYEGRVLLLSLFSKNSPNFGQMPGFSREPHPRTL</sequence>
<dbReference type="GO" id="GO:0004132">
    <property type="term" value="F:dCMP deaminase activity"/>
    <property type="evidence" value="ECO:0007669"/>
    <property type="project" value="TreeGrafter"/>
</dbReference>
<evidence type="ECO:0000256" key="3">
    <source>
        <dbReference type="ARBA" id="ARBA00012783"/>
    </source>
</evidence>
<dbReference type="PROSITE" id="PS51747">
    <property type="entry name" value="CYT_DCMP_DEAMINASES_2"/>
    <property type="match status" value="1"/>
</dbReference>
<proteinExistence type="inferred from homology"/>
<keyword evidence="6" id="KW-0378">Hydrolase</keyword>
<keyword evidence="7" id="KW-0862">Zinc</keyword>
<dbReference type="GO" id="GO:0008270">
    <property type="term" value="F:zinc ion binding"/>
    <property type="evidence" value="ECO:0007669"/>
    <property type="project" value="InterPro"/>
</dbReference>
<dbReference type="InterPro" id="IPR016192">
    <property type="entry name" value="APOBEC/CMP_deaminase_Zn-bd"/>
</dbReference>
<dbReference type="InterPro" id="IPR016193">
    <property type="entry name" value="Cytidine_deaminase-like"/>
</dbReference>
<gene>
    <name evidence="14" type="ORF">LTLLF_119095</name>
</gene>
<comment type="caution">
    <text evidence="14">The sequence shown here is derived from an EMBL/GenBank/DDBJ whole genome shotgun (WGS) entry which is preliminary data.</text>
</comment>
<evidence type="ECO:0000256" key="11">
    <source>
        <dbReference type="ARBA" id="ARBA00049558"/>
    </source>
</evidence>
<dbReference type="InterPro" id="IPR015517">
    <property type="entry name" value="dCMP_deaminase-rel"/>
</dbReference>
<reference evidence="14" key="1">
    <citation type="submission" date="2020-03" db="EMBL/GenBank/DDBJ databases">
        <title>Studies in the Genomics of Life Span.</title>
        <authorList>
            <person name="Glass D."/>
        </authorList>
    </citation>
    <scope>NUCLEOTIDE SEQUENCE</scope>
    <source>
        <strain evidence="14">LTLLF</strain>
        <tissue evidence="14">Muscle</tissue>
    </source>
</reference>
<feature type="region of interest" description="Disordered" evidence="12">
    <location>
        <begin position="138"/>
        <end position="161"/>
    </location>
</feature>
<evidence type="ECO:0000313" key="15">
    <source>
        <dbReference type="Proteomes" id="UP000710432"/>
    </source>
</evidence>
<dbReference type="EC" id="3.5.4.5" evidence="3"/>
<dbReference type="Proteomes" id="UP000710432">
    <property type="component" value="Unassembled WGS sequence"/>
</dbReference>
<keyword evidence="4" id="KW-0479">Metal-binding</keyword>
<evidence type="ECO:0000256" key="6">
    <source>
        <dbReference type="ARBA" id="ARBA00022801"/>
    </source>
</evidence>
<comment type="similarity">
    <text evidence="2">Belongs to the cytidine and deoxycytidylate deaminase family.</text>
</comment>
<dbReference type="EMBL" id="JAATJU010014627">
    <property type="protein sequence ID" value="KAH0517801.1"/>
    <property type="molecule type" value="Genomic_DNA"/>
</dbReference>
<evidence type="ECO:0000256" key="5">
    <source>
        <dbReference type="ARBA" id="ARBA00022737"/>
    </source>
</evidence>
<accession>A0A8J6GVM3</accession>
<dbReference type="SUPFAM" id="SSF53927">
    <property type="entry name" value="Cytidine deaminase-like"/>
    <property type="match status" value="1"/>
</dbReference>
<dbReference type="PANTHER" id="PTHR11086">
    <property type="entry name" value="DEOXYCYTIDYLATE DEAMINASE-RELATED"/>
    <property type="match status" value="1"/>
</dbReference>
<evidence type="ECO:0000256" key="1">
    <source>
        <dbReference type="ARBA" id="ARBA00001947"/>
    </source>
</evidence>
<evidence type="ECO:0000256" key="12">
    <source>
        <dbReference type="SAM" id="MobiDB-lite"/>
    </source>
</evidence>
<dbReference type="Pfam" id="PF00383">
    <property type="entry name" value="dCMP_cyt_deam_1"/>
    <property type="match status" value="1"/>
</dbReference>
<comment type="cofactor">
    <cofactor evidence="1">
        <name>Zn(2+)</name>
        <dbReference type="ChEBI" id="CHEBI:29105"/>
    </cofactor>
</comment>
<name>A0A8J6GVM3_MICOH</name>
<evidence type="ECO:0000256" key="2">
    <source>
        <dbReference type="ARBA" id="ARBA00006576"/>
    </source>
</evidence>
<evidence type="ECO:0000256" key="4">
    <source>
        <dbReference type="ARBA" id="ARBA00022723"/>
    </source>
</evidence>
<dbReference type="PANTHER" id="PTHR11086:SF14">
    <property type="entry name" value="CYTIDINE AND DCMP DEAMINASE DOMAIN-CONTAINING PROTEIN 1"/>
    <property type="match status" value="1"/>
</dbReference>
<dbReference type="Gene3D" id="3.40.140.10">
    <property type="entry name" value="Cytidine Deaminase, domain 2"/>
    <property type="match status" value="1"/>
</dbReference>
<dbReference type="PROSITE" id="PS00903">
    <property type="entry name" value="CYT_DCMP_DEAMINASES_1"/>
    <property type="match status" value="1"/>
</dbReference>